<evidence type="ECO:0000256" key="3">
    <source>
        <dbReference type="ARBA" id="ARBA00022448"/>
    </source>
</evidence>
<protein>
    <recommendedName>
        <fullName evidence="9">Membrane fusion protein (MFP) family protein</fullName>
    </recommendedName>
</protein>
<feature type="coiled-coil region" evidence="10">
    <location>
        <begin position="231"/>
        <end position="287"/>
    </location>
</feature>
<dbReference type="AlphaFoldDB" id="A0A0S3PZK8"/>
<dbReference type="Pfam" id="PF26002">
    <property type="entry name" value="Beta-barrel_AprE"/>
    <property type="match status" value="1"/>
</dbReference>
<evidence type="ECO:0000256" key="4">
    <source>
        <dbReference type="ARBA" id="ARBA00022475"/>
    </source>
</evidence>
<evidence type="ECO:0000256" key="6">
    <source>
        <dbReference type="ARBA" id="ARBA00022692"/>
    </source>
</evidence>
<keyword evidence="6" id="KW-0812">Transmembrane</keyword>
<keyword evidence="3 9" id="KW-0813">Transport</keyword>
<dbReference type="NCBIfam" id="TIGR01843">
    <property type="entry name" value="type_I_hlyD"/>
    <property type="match status" value="1"/>
</dbReference>
<dbReference type="InterPro" id="IPR010129">
    <property type="entry name" value="T1SS_HlyD"/>
</dbReference>
<dbReference type="Gene3D" id="1.10.287.1490">
    <property type="match status" value="1"/>
</dbReference>
<name>A0A0S3PZK8_9BRAD</name>
<proteinExistence type="inferred from homology"/>
<feature type="coiled-coil region" evidence="10">
    <location>
        <begin position="158"/>
        <end position="185"/>
    </location>
</feature>
<dbReference type="Proteomes" id="UP000236884">
    <property type="component" value="Chromosome"/>
</dbReference>
<evidence type="ECO:0000256" key="8">
    <source>
        <dbReference type="ARBA" id="ARBA00023136"/>
    </source>
</evidence>
<organism evidence="13 14">
    <name type="scientific">Variibacter gotjawalensis</name>
    <dbReference type="NCBI Taxonomy" id="1333996"/>
    <lineage>
        <taxon>Bacteria</taxon>
        <taxon>Pseudomonadati</taxon>
        <taxon>Pseudomonadota</taxon>
        <taxon>Alphaproteobacteria</taxon>
        <taxon>Hyphomicrobiales</taxon>
        <taxon>Nitrobacteraceae</taxon>
        <taxon>Variibacter</taxon>
    </lineage>
</organism>
<keyword evidence="8" id="KW-0472">Membrane</keyword>
<evidence type="ECO:0000256" key="7">
    <source>
        <dbReference type="ARBA" id="ARBA00022989"/>
    </source>
</evidence>
<accession>A0A0S3PZK8</accession>
<dbReference type="EMBL" id="AP014946">
    <property type="protein sequence ID" value="BAT61355.1"/>
    <property type="molecule type" value="Genomic_DNA"/>
</dbReference>
<dbReference type="PANTHER" id="PTHR30386:SF17">
    <property type="entry name" value="ALKALINE PROTEASE SECRETION PROTEIN APRE"/>
    <property type="match status" value="1"/>
</dbReference>
<evidence type="ECO:0000259" key="11">
    <source>
        <dbReference type="Pfam" id="PF25994"/>
    </source>
</evidence>
<evidence type="ECO:0000313" key="14">
    <source>
        <dbReference type="Proteomes" id="UP000236884"/>
    </source>
</evidence>
<sequence>MSEPVDPKAAIRRLNIIGLTTVLLVVGGVGGWAATTHIAGAVIAPGTLVVESNVKKVQHNTGGIVGEIFVREGSTVKAGELVVRLDDTLPRATLGIVQSQLDVLVAREARLVAERDGAKEITFDPAYLARRKDLTVDSAILGEVKLFEARRSGREGQRSQLRERITQTENEIRGLTAQQEAKEKEITFIGEELAGVQGLYKKNLVTIVRYNALQRDQARLQGERGQLVAEQARARGKIAETEIQIIQLEQDFRTEVLRDLREAQSKMAELQERVNAAQDELRRIDIRSPQNGTVHQLAVHTVGGVVQRGETLMLVVPVADALLVEAKAAPTDVDQIHVGAQVHIKVSAGNRRLMQDLDGKVRTISADLTREQVPGQSGAVQAAYYLVRIDIDPDQAKKLQDLQLIAGMQTEVYIRTENRLAVDYLIKPLTEQFARTFRER</sequence>
<dbReference type="RefSeq" id="WP_096358065.1">
    <property type="nucleotide sequence ID" value="NZ_AP014946.1"/>
</dbReference>
<evidence type="ECO:0000256" key="9">
    <source>
        <dbReference type="RuleBase" id="RU365093"/>
    </source>
</evidence>
<dbReference type="Gene3D" id="2.40.30.170">
    <property type="match status" value="1"/>
</dbReference>
<keyword evidence="7" id="KW-1133">Transmembrane helix</keyword>
<reference evidence="13 14" key="1">
    <citation type="submission" date="2015-08" db="EMBL/GenBank/DDBJ databases">
        <title>Investigation of the bacterial diversity of lava forest soil.</title>
        <authorList>
            <person name="Lee J.S."/>
        </authorList>
    </citation>
    <scope>NUCLEOTIDE SEQUENCE [LARGE SCALE GENOMIC DNA]</scope>
    <source>
        <strain evidence="13 14">GJW-30</strain>
    </source>
</reference>
<evidence type="ECO:0000256" key="5">
    <source>
        <dbReference type="ARBA" id="ARBA00022519"/>
    </source>
</evidence>
<dbReference type="InterPro" id="IPR058982">
    <property type="entry name" value="Beta-barrel_AprE"/>
</dbReference>
<keyword evidence="4 9" id="KW-1003">Cell membrane</keyword>
<keyword evidence="10" id="KW-0175">Coiled coil</keyword>
<dbReference type="PANTHER" id="PTHR30386">
    <property type="entry name" value="MEMBRANE FUSION SUBUNIT OF EMRAB-TOLC MULTIDRUG EFFLUX PUMP"/>
    <property type="match status" value="1"/>
</dbReference>
<dbReference type="InterPro" id="IPR058781">
    <property type="entry name" value="HH_AprE-like"/>
</dbReference>
<feature type="domain" description="AprE-like long alpha-helical hairpin" evidence="11">
    <location>
        <begin position="91"/>
        <end position="280"/>
    </location>
</feature>
<evidence type="ECO:0000256" key="1">
    <source>
        <dbReference type="ARBA" id="ARBA00004377"/>
    </source>
</evidence>
<evidence type="ECO:0000259" key="12">
    <source>
        <dbReference type="Pfam" id="PF26002"/>
    </source>
</evidence>
<dbReference type="OrthoDB" id="9810980at2"/>
<evidence type="ECO:0000256" key="10">
    <source>
        <dbReference type="SAM" id="Coils"/>
    </source>
</evidence>
<evidence type="ECO:0000313" key="13">
    <source>
        <dbReference type="EMBL" id="BAT61355.1"/>
    </source>
</evidence>
<dbReference type="GO" id="GO:0015031">
    <property type="term" value="P:protein transport"/>
    <property type="evidence" value="ECO:0007669"/>
    <property type="project" value="InterPro"/>
</dbReference>
<dbReference type="GO" id="GO:0005886">
    <property type="term" value="C:plasma membrane"/>
    <property type="evidence" value="ECO:0007669"/>
    <property type="project" value="UniProtKB-SubCell"/>
</dbReference>
<gene>
    <name evidence="13" type="primary">prsE_3</name>
    <name evidence="13" type="ORF">GJW-30_1_03912</name>
</gene>
<evidence type="ECO:0000256" key="2">
    <source>
        <dbReference type="ARBA" id="ARBA00009477"/>
    </source>
</evidence>
<keyword evidence="5 9" id="KW-0997">Cell inner membrane</keyword>
<dbReference type="InterPro" id="IPR050739">
    <property type="entry name" value="MFP"/>
</dbReference>
<dbReference type="KEGG" id="vgo:GJW-30_1_03912"/>
<comment type="subcellular location">
    <subcellularLocation>
        <location evidence="1 9">Cell inner membrane</location>
        <topology evidence="1 9">Single-pass membrane protein</topology>
    </subcellularLocation>
</comment>
<feature type="domain" description="AprE-like beta-barrel" evidence="12">
    <location>
        <begin position="322"/>
        <end position="417"/>
    </location>
</feature>
<dbReference type="Pfam" id="PF25994">
    <property type="entry name" value="HH_AprE"/>
    <property type="match status" value="1"/>
</dbReference>
<keyword evidence="14" id="KW-1185">Reference proteome</keyword>
<comment type="similarity">
    <text evidence="2 9">Belongs to the membrane fusion protein (MFP) (TC 8.A.1) family.</text>
</comment>
<dbReference type="PRINTS" id="PR01490">
    <property type="entry name" value="RTXTOXIND"/>
</dbReference>